<evidence type="ECO:0000259" key="1">
    <source>
        <dbReference type="Pfam" id="PF01592"/>
    </source>
</evidence>
<gene>
    <name evidence="2" type="ORF">ETSY2_50535</name>
</gene>
<dbReference type="EMBL" id="AZHX01002549">
    <property type="protein sequence ID" value="ETW93937.1"/>
    <property type="molecule type" value="Genomic_DNA"/>
</dbReference>
<feature type="non-terminal residue" evidence="2">
    <location>
        <position position="1"/>
    </location>
</feature>
<keyword evidence="3" id="KW-1185">Reference proteome</keyword>
<feature type="domain" description="NIF system FeS cluster assembly NifU N-terminal" evidence="1">
    <location>
        <begin position="1"/>
        <end position="64"/>
    </location>
</feature>
<dbReference type="HOGENOM" id="CLU_2818234_0_0_7"/>
<protein>
    <recommendedName>
        <fullName evidence="1">NIF system FeS cluster assembly NifU N-terminal domain-containing protein</fullName>
    </recommendedName>
</protein>
<dbReference type="GO" id="GO:0051536">
    <property type="term" value="F:iron-sulfur cluster binding"/>
    <property type="evidence" value="ECO:0007669"/>
    <property type="project" value="InterPro"/>
</dbReference>
<dbReference type="InterPro" id="IPR002871">
    <property type="entry name" value="NIF_FeS_clus_asmbl_NifU_N"/>
</dbReference>
<dbReference type="Proteomes" id="UP000019140">
    <property type="component" value="Unassembled WGS sequence"/>
</dbReference>
<dbReference type="GO" id="GO:0016226">
    <property type="term" value="P:iron-sulfur cluster assembly"/>
    <property type="evidence" value="ECO:0007669"/>
    <property type="project" value="InterPro"/>
</dbReference>
<evidence type="ECO:0000313" key="2">
    <source>
        <dbReference type="EMBL" id="ETW93937.1"/>
    </source>
</evidence>
<accession>W4L7C5</accession>
<evidence type="ECO:0000313" key="3">
    <source>
        <dbReference type="Proteomes" id="UP000019140"/>
    </source>
</evidence>
<dbReference type="CDD" id="cd06664">
    <property type="entry name" value="IscU_like"/>
    <property type="match status" value="1"/>
</dbReference>
<dbReference type="Pfam" id="PF01592">
    <property type="entry name" value="NifU_N"/>
    <property type="match status" value="1"/>
</dbReference>
<sequence>CVISLAAASMLMEAVEGKSLEEIKGMTRQDMLDLLGIRLTTMRVKCAMLPLRTLEKAIHLYEVQSSV</sequence>
<name>W4L7C5_9BACT</name>
<proteinExistence type="predicted"/>
<reference evidence="2 3" key="1">
    <citation type="journal article" date="2014" name="Nature">
        <title>An environmental bacterial taxon with a large and distinct metabolic repertoire.</title>
        <authorList>
            <person name="Wilson M.C."/>
            <person name="Mori T."/>
            <person name="Ruckert C."/>
            <person name="Uria A.R."/>
            <person name="Helf M.J."/>
            <person name="Takada K."/>
            <person name="Gernert C."/>
            <person name="Steffens U.A."/>
            <person name="Heycke N."/>
            <person name="Schmitt S."/>
            <person name="Rinke C."/>
            <person name="Helfrich E.J."/>
            <person name="Brachmann A.O."/>
            <person name="Gurgui C."/>
            <person name="Wakimoto T."/>
            <person name="Kracht M."/>
            <person name="Crusemann M."/>
            <person name="Hentschel U."/>
            <person name="Abe I."/>
            <person name="Matsunaga S."/>
            <person name="Kalinowski J."/>
            <person name="Takeyama H."/>
            <person name="Piel J."/>
        </authorList>
    </citation>
    <scope>NUCLEOTIDE SEQUENCE [LARGE SCALE GENOMIC DNA]</scope>
    <source>
        <strain evidence="3">TSY2</strain>
    </source>
</reference>
<dbReference type="AlphaFoldDB" id="W4L7C5"/>
<organism evidence="2 3">
    <name type="scientific">Candidatus Entotheonella gemina</name>
    <dbReference type="NCBI Taxonomy" id="1429439"/>
    <lineage>
        <taxon>Bacteria</taxon>
        <taxon>Pseudomonadati</taxon>
        <taxon>Nitrospinota/Tectimicrobiota group</taxon>
        <taxon>Candidatus Tectimicrobiota</taxon>
        <taxon>Candidatus Entotheonellia</taxon>
        <taxon>Candidatus Entotheonellales</taxon>
        <taxon>Candidatus Entotheonellaceae</taxon>
        <taxon>Candidatus Entotheonella</taxon>
    </lineage>
</organism>
<dbReference type="SUPFAM" id="SSF82649">
    <property type="entry name" value="SufE/NifU"/>
    <property type="match status" value="1"/>
</dbReference>
<dbReference type="GO" id="GO:0005506">
    <property type="term" value="F:iron ion binding"/>
    <property type="evidence" value="ECO:0007669"/>
    <property type="project" value="InterPro"/>
</dbReference>
<comment type="caution">
    <text evidence="2">The sequence shown here is derived from an EMBL/GenBank/DDBJ whole genome shotgun (WGS) entry which is preliminary data.</text>
</comment>
<dbReference type="Gene3D" id="3.90.1010.10">
    <property type="match status" value="1"/>
</dbReference>